<comment type="caution">
    <text evidence="1">The sequence shown here is derived from an EMBL/GenBank/DDBJ whole genome shotgun (WGS) entry which is preliminary data.</text>
</comment>
<reference evidence="1 2" key="1">
    <citation type="journal article" date="2015" name="Genome Biol. Evol.">
        <title>Comparative Genomics of a Bacterivorous Green Alga Reveals Evolutionary Causalities and Consequences of Phago-Mixotrophic Mode of Nutrition.</title>
        <authorList>
            <person name="Burns J.A."/>
            <person name="Paasch A."/>
            <person name="Narechania A."/>
            <person name="Kim E."/>
        </authorList>
    </citation>
    <scope>NUCLEOTIDE SEQUENCE [LARGE SCALE GENOMIC DNA]</scope>
    <source>
        <strain evidence="1 2">PLY_AMNH</strain>
    </source>
</reference>
<name>A0AAE0G239_9CHLO</name>
<sequence>MASGMGCPWCVTAVGALLEQNCTSIGWVAETFGAGRLAHYTNVPANTKVKHLVPGFTTAAQSSKIAEDPRVVQSIAAIQKTAAEEWPLLSECAEVFQAFTEAYRRDMRVRCWPARGTRLCYDSSEAIWTLQQVNTRLEP</sequence>
<dbReference type="PANTHER" id="PTHR38688">
    <property type="entry name" value="PYR_REDOX_2 DOMAIN-CONTAINING PROTEIN"/>
    <property type="match status" value="1"/>
</dbReference>
<gene>
    <name evidence="1" type="ORF">CYMTET_21468</name>
</gene>
<keyword evidence="2" id="KW-1185">Reference proteome</keyword>
<dbReference type="Proteomes" id="UP001190700">
    <property type="component" value="Unassembled WGS sequence"/>
</dbReference>
<dbReference type="EMBL" id="LGRX02010562">
    <property type="protein sequence ID" value="KAK3270129.1"/>
    <property type="molecule type" value="Genomic_DNA"/>
</dbReference>
<dbReference type="AlphaFoldDB" id="A0AAE0G239"/>
<proteinExistence type="predicted"/>
<dbReference type="InterPro" id="IPR053275">
    <property type="entry name" value="Agnestin_monoxygenase"/>
</dbReference>
<dbReference type="PANTHER" id="PTHR38688:SF1">
    <property type="entry name" value="FAD_NAD(P)-BINDING DOMAIN-CONTAINING PROTEIN"/>
    <property type="match status" value="1"/>
</dbReference>
<evidence type="ECO:0000313" key="1">
    <source>
        <dbReference type="EMBL" id="KAK3270129.1"/>
    </source>
</evidence>
<protein>
    <submittedName>
        <fullName evidence="1">Uncharacterized protein</fullName>
    </submittedName>
</protein>
<organism evidence="1 2">
    <name type="scientific">Cymbomonas tetramitiformis</name>
    <dbReference type="NCBI Taxonomy" id="36881"/>
    <lineage>
        <taxon>Eukaryota</taxon>
        <taxon>Viridiplantae</taxon>
        <taxon>Chlorophyta</taxon>
        <taxon>Pyramimonadophyceae</taxon>
        <taxon>Pyramimonadales</taxon>
        <taxon>Pyramimonadaceae</taxon>
        <taxon>Cymbomonas</taxon>
    </lineage>
</organism>
<accession>A0AAE0G239</accession>
<evidence type="ECO:0000313" key="2">
    <source>
        <dbReference type="Proteomes" id="UP001190700"/>
    </source>
</evidence>